<name>A0A1T0A3F7_9GAMM</name>
<keyword evidence="2" id="KW-0732">Signal</keyword>
<dbReference type="EMBL" id="UGQE01000004">
    <property type="protein sequence ID" value="STZ14707.1"/>
    <property type="molecule type" value="Genomic_DNA"/>
</dbReference>
<dbReference type="Gene3D" id="2.120.10.30">
    <property type="entry name" value="TolB, C-terminal domain"/>
    <property type="match status" value="1"/>
</dbReference>
<proteinExistence type="inferred from homology"/>
<dbReference type="Proteomes" id="UP000255279">
    <property type="component" value="Unassembled WGS sequence"/>
</dbReference>
<keyword evidence="6" id="KW-1185">Reference proteome</keyword>
<dbReference type="GO" id="GO:0042597">
    <property type="term" value="C:periplasmic space"/>
    <property type="evidence" value="ECO:0007669"/>
    <property type="project" value="InterPro"/>
</dbReference>
<dbReference type="STRING" id="34060.B0181_05440"/>
<evidence type="ECO:0000313" key="7">
    <source>
        <dbReference type="Proteomes" id="UP000255279"/>
    </source>
</evidence>
<dbReference type="AlphaFoldDB" id="A0A1T0A3F7"/>
<reference evidence="5 7" key="2">
    <citation type="submission" date="2018-06" db="EMBL/GenBank/DDBJ databases">
        <authorList>
            <consortium name="Pathogen Informatics"/>
            <person name="Doyle S."/>
        </authorList>
    </citation>
    <scope>NUCLEOTIDE SEQUENCE [LARGE SCALE GENOMIC DNA]</scope>
    <source>
        <strain evidence="5 7">NCTC10293</strain>
    </source>
</reference>
<dbReference type="InterPro" id="IPR011042">
    <property type="entry name" value="6-blade_b-propeller_TolB-like"/>
</dbReference>
<evidence type="ECO:0000256" key="1">
    <source>
        <dbReference type="ARBA" id="ARBA00009820"/>
    </source>
</evidence>
<evidence type="ECO:0000259" key="3">
    <source>
        <dbReference type="Pfam" id="PF04052"/>
    </source>
</evidence>
<dbReference type="EMBL" id="MUXU01000034">
    <property type="protein sequence ID" value="OOR90089.1"/>
    <property type="molecule type" value="Genomic_DNA"/>
</dbReference>
<evidence type="ECO:0000313" key="4">
    <source>
        <dbReference type="EMBL" id="OOR90089.1"/>
    </source>
</evidence>
<dbReference type="SUPFAM" id="SSF69304">
    <property type="entry name" value="Tricorn protease N-terminal domain"/>
    <property type="match status" value="1"/>
</dbReference>
<dbReference type="PANTHER" id="PTHR36842">
    <property type="entry name" value="PROTEIN TOLB HOMOLOG"/>
    <property type="match status" value="1"/>
</dbReference>
<protein>
    <submittedName>
        <fullName evidence="5">Translocation protein TolB</fullName>
    </submittedName>
</protein>
<dbReference type="SUPFAM" id="SSF52964">
    <property type="entry name" value="TolB, N-terminal domain"/>
    <property type="match status" value="1"/>
</dbReference>
<accession>A0A1T0A3F7</accession>
<feature type="domain" description="TolB N-terminal" evidence="3">
    <location>
        <begin position="47"/>
        <end position="141"/>
    </location>
</feature>
<evidence type="ECO:0000313" key="5">
    <source>
        <dbReference type="EMBL" id="STZ14707.1"/>
    </source>
</evidence>
<dbReference type="GO" id="GO:0015031">
    <property type="term" value="P:protein transport"/>
    <property type="evidence" value="ECO:0007669"/>
    <property type="project" value="InterPro"/>
</dbReference>
<evidence type="ECO:0000256" key="2">
    <source>
        <dbReference type="SAM" id="SignalP"/>
    </source>
</evidence>
<organism evidence="4 6">
    <name type="scientific">Moraxella caviae</name>
    <dbReference type="NCBI Taxonomy" id="34060"/>
    <lineage>
        <taxon>Bacteria</taxon>
        <taxon>Pseudomonadati</taxon>
        <taxon>Pseudomonadota</taxon>
        <taxon>Gammaproteobacteria</taxon>
        <taxon>Moraxellales</taxon>
        <taxon>Moraxellaceae</taxon>
        <taxon>Moraxella</taxon>
    </lineage>
</organism>
<gene>
    <name evidence="5" type="primary">tolB</name>
    <name evidence="4" type="ORF">B0181_05440</name>
    <name evidence="5" type="ORF">NCTC10293_02304</name>
</gene>
<dbReference type="InterPro" id="IPR011659">
    <property type="entry name" value="WD40"/>
</dbReference>
<dbReference type="OrthoDB" id="9802240at2"/>
<dbReference type="Proteomes" id="UP000190435">
    <property type="component" value="Unassembled WGS sequence"/>
</dbReference>
<dbReference type="InterPro" id="IPR007195">
    <property type="entry name" value="TolB_N"/>
</dbReference>
<sequence>MKFTTFQSLFSPAVKTFTISACALVGVIAHANPNISAHYDNNDELVLSVSRAGVINHAIAIAPFVGDGALSSALAKTLNGELHATASGLPVPNATSQSVSQSLTTWQQAGFRYVLTGSAHSLAGAKRALRYELIDVETGKTVLSGDEFMDSTPQAKETAAAKISERIHQAITGKAGDFTGQIAYVAEQGRGAQKTSSLILATPNGTTLRTLTQVQGSIFSPTFSPDGTRIAYSVQRTDGLPVIYVQRTDGSTPELATPFKGNNLGASFSPDGTKLLFSGSHENHNPNIYELDLIARTLTRRTNLAGAENSPSYLPDGSGFIFSADNGSRTPKLYRYRFSDGKIAPLGLTGTNPKPSQDGTRLTYVQGGRVMLANLNGANAQSVGTAGTDTLASFSPSGQRLLYATGSTLTIASPDGKKRQIRLNATTVRDPAWR</sequence>
<feature type="signal peptide" evidence="2">
    <location>
        <begin position="1"/>
        <end position="31"/>
    </location>
</feature>
<dbReference type="PANTHER" id="PTHR36842:SF1">
    <property type="entry name" value="PROTEIN TOLB"/>
    <property type="match status" value="1"/>
</dbReference>
<reference evidence="4 6" key="1">
    <citation type="submission" date="2017-02" db="EMBL/GenBank/DDBJ databases">
        <title>Draft genome sequence of Moraxella caviae CCUG 355 type strain.</title>
        <authorList>
            <person name="Engstrom-Jakobsson H."/>
            <person name="Salva-Serra F."/>
            <person name="Thorell K."/>
            <person name="Gonzales-Siles L."/>
            <person name="Karlsson R."/>
            <person name="Boulund F."/>
            <person name="Engstrand L."/>
            <person name="Moore E."/>
        </authorList>
    </citation>
    <scope>NUCLEOTIDE SEQUENCE [LARGE SCALE GENOMIC DNA]</scope>
    <source>
        <strain evidence="4 6">CCUG 355</strain>
    </source>
</reference>
<dbReference type="Pfam" id="PF07676">
    <property type="entry name" value="PD40"/>
    <property type="match status" value="3"/>
</dbReference>
<comment type="similarity">
    <text evidence="1">Belongs to the TolB family.</text>
</comment>
<dbReference type="Gene3D" id="3.40.50.10070">
    <property type="entry name" value="TolB, N-terminal domain"/>
    <property type="match status" value="1"/>
</dbReference>
<dbReference type="Pfam" id="PF04052">
    <property type="entry name" value="TolB_N"/>
    <property type="match status" value="1"/>
</dbReference>
<feature type="chain" id="PRO_5033283540" evidence="2">
    <location>
        <begin position="32"/>
        <end position="434"/>
    </location>
</feature>
<dbReference type="RefSeq" id="WP_078276489.1">
    <property type="nucleotide sequence ID" value="NZ_CAACXO010000032.1"/>
</dbReference>
<evidence type="ECO:0000313" key="6">
    <source>
        <dbReference type="Proteomes" id="UP000190435"/>
    </source>
</evidence>